<sequence length="35" mass="3899">MSGNPTKEIEALALLLRSGSICNIYYHYWLLSALG</sequence>
<organism evidence="1">
    <name type="scientific">Rhizophora mucronata</name>
    <name type="common">Asiatic mangrove</name>
    <dbReference type="NCBI Taxonomy" id="61149"/>
    <lineage>
        <taxon>Eukaryota</taxon>
        <taxon>Viridiplantae</taxon>
        <taxon>Streptophyta</taxon>
        <taxon>Embryophyta</taxon>
        <taxon>Tracheophyta</taxon>
        <taxon>Spermatophyta</taxon>
        <taxon>Magnoliopsida</taxon>
        <taxon>eudicotyledons</taxon>
        <taxon>Gunneridae</taxon>
        <taxon>Pentapetalae</taxon>
        <taxon>rosids</taxon>
        <taxon>fabids</taxon>
        <taxon>Malpighiales</taxon>
        <taxon>Rhizophoraceae</taxon>
        <taxon>Rhizophora</taxon>
    </lineage>
</organism>
<protein>
    <submittedName>
        <fullName evidence="1">Uncharacterized protein</fullName>
    </submittedName>
</protein>
<dbReference type="EMBL" id="GGEC01078382">
    <property type="protein sequence ID" value="MBX58866.1"/>
    <property type="molecule type" value="Transcribed_RNA"/>
</dbReference>
<name>A0A2P2PVV5_RHIMU</name>
<evidence type="ECO:0000313" key="1">
    <source>
        <dbReference type="EMBL" id="MBX58866.1"/>
    </source>
</evidence>
<accession>A0A2P2PVV5</accession>
<dbReference type="AlphaFoldDB" id="A0A2P2PVV5"/>
<reference evidence="1" key="1">
    <citation type="submission" date="2018-02" db="EMBL/GenBank/DDBJ databases">
        <title>Rhizophora mucronata_Transcriptome.</title>
        <authorList>
            <person name="Meera S.P."/>
            <person name="Sreeshan A."/>
            <person name="Augustine A."/>
        </authorList>
    </citation>
    <scope>NUCLEOTIDE SEQUENCE</scope>
    <source>
        <tissue evidence="1">Leaf</tissue>
    </source>
</reference>
<proteinExistence type="predicted"/>